<feature type="domain" description="Beta-lactamase-related" evidence="1">
    <location>
        <begin position="146"/>
        <end position="434"/>
    </location>
</feature>
<organism evidence="2 3">
    <name type="scientific">Agromyces agglutinans</name>
    <dbReference type="NCBI Taxonomy" id="2662258"/>
    <lineage>
        <taxon>Bacteria</taxon>
        <taxon>Bacillati</taxon>
        <taxon>Actinomycetota</taxon>
        <taxon>Actinomycetes</taxon>
        <taxon>Micrococcales</taxon>
        <taxon>Microbacteriaceae</taxon>
        <taxon>Agromyces</taxon>
    </lineage>
</organism>
<protein>
    <submittedName>
        <fullName evidence="2">Serine hydrolase</fullName>
    </submittedName>
</protein>
<dbReference type="Pfam" id="PF00144">
    <property type="entry name" value="Beta-lactamase"/>
    <property type="match status" value="1"/>
</dbReference>
<keyword evidence="3" id="KW-1185">Reference proteome</keyword>
<dbReference type="SUPFAM" id="SSF56601">
    <property type="entry name" value="beta-lactamase/transpeptidase-like"/>
    <property type="match status" value="1"/>
</dbReference>
<reference evidence="2 3" key="1">
    <citation type="submission" date="2019-10" db="EMBL/GenBank/DDBJ databases">
        <authorList>
            <person name="Nie G."/>
            <person name="Ming H."/>
            <person name="Yi B."/>
        </authorList>
    </citation>
    <scope>NUCLEOTIDE SEQUENCE [LARGE SCALE GENOMIC DNA]</scope>
    <source>
        <strain evidence="2 3">CFH 90414</strain>
    </source>
</reference>
<evidence type="ECO:0000313" key="2">
    <source>
        <dbReference type="EMBL" id="MRG59671.1"/>
    </source>
</evidence>
<dbReference type="InterPro" id="IPR050491">
    <property type="entry name" value="AmpC-like"/>
</dbReference>
<name>A0A6I2F5W1_9MICO</name>
<comment type="caution">
    <text evidence="2">The sequence shown here is derived from an EMBL/GenBank/DDBJ whole genome shotgun (WGS) entry which is preliminary data.</text>
</comment>
<dbReference type="PANTHER" id="PTHR46825:SF9">
    <property type="entry name" value="BETA-LACTAMASE-RELATED DOMAIN-CONTAINING PROTEIN"/>
    <property type="match status" value="1"/>
</dbReference>
<evidence type="ECO:0000313" key="3">
    <source>
        <dbReference type="Proteomes" id="UP000431080"/>
    </source>
</evidence>
<dbReference type="InterPro" id="IPR012338">
    <property type="entry name" value="Beta-lactam/transpept-like"/>
</dbReference>
<dbReference type="PANTHER" id="PTHR46825">
    <property type="entry name" value="D-ALANYL-D-ALANINE-CARBOXYPEPTIDASE/ENDOPEPTIDASE AMPH"/>
    <property type="match status" value="1"/>
</dbReference>
<gene>
    <name evidence="2" type="ORF">GE115_07265</name>
</gene>
<evidence type="ECO:0000259" key="1">
    <source>
        <dbReference type="Pfam" id="PF00144"/>
    </source>
</evidence>
<dbReference type="AlphaFoldDB" id="A0A6I2F5W1"/>
<accession>A0A6I2F5W1</accession>
<dbReference type="InterPro" id="IPR001466">
    <property type="entry name" value="Beta-lactam-related"/>
</dbReference>
<dbReference type="Proteomes" id="UP000431080">
    <property type="component" value="Unassembled WGS sequence"/>
</dbReference>
<proteinExistence type="predicted"/>
<dbReference type="Gene3D" id="3.40.710.10">
    <property type="entry name" value="DD-peptidase/beta-lactamase superfamily"/>
    <property type="match status" value="1"/>
</dbReference>
<sequence>MQEHGIATRSVLRQTAFTRTRTARLGGPFVFRPGARRPGSAAEFRGRMPDVRIRDAPLPASTCRAYRPDMLALEPEPVESGSRWVSVVAAALVAAALTGCVPQAGTSASDETDAPSPDLAQRAGAHGDEELLELIRPSFTADHAQVAVAFIDGDEVRAAYLGADADTVFELGSITKTATGMLLAEGIERGEVALGDPVGTHVALGDSPAASVTFAQLSAHTSGLPMFPTDPDWLERVEPGFRAGEDVLDESVAELLAQAAAEPVAADARPAYSNLGAALAGQALAAAAGTDFATLLEQRILSPLGMDRSILQVDDADVAPGLATGHLPDGRVAQPSTLAAYSPAGALAAPLGDVVEYARAVLDGPLASSAALEPRADVNGRSGYFWVLRESPEGHRIAQHGGVTAGFGSVLVIDRTAESAVIVLSNTGEPIDDVGDSLLAHLG</sequence>
<keyword evidence="2" id="KW-0378">Hydrolase</keyword>
<dbReference type="GO" id="GO:0016787">
    <property type="term" value="F:hydrolase activity"/>
    <property type="evidence" value="ECO:0007669"/>
    <property type="project" value="UniProtKB-KW"/>
</dbReference>
<dbReference type="EMBL" id="WJIF01000003">
    <property type="protein sequence ID" value="MRG59671.1"/>
    <property type="molecule type" value="Genomic_DNA"/>
</dbReference>